<accession>A0ABR3MU93</accession>
<dbReference type="EMBL" id="JAYMGO010000009">
    <property type="protein sequence ID" value="KAL1268198.1"/>
    <property type="molecule type" value="Genomic_DNA"/>
</dbReference>
<name>A0ABR3MU93_9TELE</name>
<sequence length="90" mass="9870">MGLRHIAASRIGKCERAGRSGEVGASQSSAFPSRWAGRRHHTQPIECVCPQNTWCNSPICQRSATTDDVRKSKVGGRVEILIAKSSNRHK</sequence>
<organism evidence="2 3">
    <name type="scientific">Cirrhinus molitorella</name>
    <name type="common">mud carp</name>
    <dbReference type="NCBI Taxonomy" id="172907"/>
    <lineage>
        <taxon>Eukaryota</taxon>
        <taxon>Metazoa</taxon>
        <taxon>Chordata</taxon>
        <taxon>Craniata</taxon>
        <taxon>Vertebrata</taxon>
        <taxon>Euteleostomi</taxon>
        <taxon>Actinopterygii</taxon>
        <taxon>Neopterygii</taxon>
        <taxon>Teleostei</taxon>
        <taxon>Ostariophysi</taxon>
        <taxon>Cypriniformes</taxon>
        <taxon>Cyprinidae</taxon>
        <taxon>Labeoninae</taxon>
        <taxon>Labeonini</taxon>
        <taxon>Cirrhinus</taxon>
    </lineage>
</organism>
<evidence type="ECO:0000313" key="3">
    <source>
        <dbReference type="Proteomes" id="UP001558613"/>
    </source>
</evidence>
<reference evidence="2 3" key="1">
    <citation type="submission" date="2023-09" db="EMBL/GenBank/DDBJ databases">
        <authorList>
            <person name="Wang M."/>
        </authorList>
    </citation>
    <scope>NUCLEOTIDE SEQUENCE [LARGE SCALE GENOMIC DNA]</scope>
    <source>
        <strain evidence="2">GT-2023</strain>
        <tissue evidence="2">Liver</tissue>
    </source>
</reference>
<evidence type="ECO:0000256" key="1">
    <source>
        <dbReference type="SAM" id="MobiDB-lite"/>
    </source>
</evidence>
<proteinExistence type="predicted"/>
<protein>
    <submittedName>
        <fullName evidence="2">Uncharacterized protein</fullName>
    </submittedName>
</protein>
<comment type="caution">
    <text evidence="2">The sequence shown here is derived from an EMBL/GenBank/DDBJ whole genome shotgun (WGS) entry which is preliminary data.</text>
</comment>
<keyword evidence="3" id="KW-1185">Reference proteome</keyword>
<dbReference type="Proteomes" id="UP001558613">
    <property type="component" value="Unassembled WGS sequence"/>
</dbReference>
<feature type="region of interest" description="Disordered" evidence="1">
    <location>
        <begin position="16"/>
        <end position="37"/>
    </location>
</feature>
<evidence type="ECO:0000313" key="2">
    <source>
        <dbReference type="EMBL" id="KAL1268198.1"/>
    </source>
</evidence>
<gene>
    <name evidence="2" type="ORF">QQF64_033561</name>
</gene>